<feature type="transmembrane region" description="Helical" evidence="1">
    <location>
        <begin position="38"/>
        <end position="71"/>
    </location>
</feature>
<keyword evidence="3" id="KW-1185">Reference proteome</keyword>
<protein>
    <recommendedName>
        <fullName evidence="4">Glycosyltransferase RgtA/B/C/D-like domain-containing protein</fullName>
    </recommendedName>
</protein>
<evidence type="ECO:0000313" key="2">
    <source>
        <dbReference type="EMBL" id="NYD38502.1"/>
    </source>
</evidence>
<dbReference type="EMBL" id="JACCBN010000001">
    <property type="protein sequence ID" value="NYD38502.1"/>
    <property type="molecule type" value="Genomic_DNA"/>
</dbReference>
<dbReference type="Proteomes" id="UP000535890">
    <property type="component" value="Unassembled WGS sequence"/>
</dbReference>
<evidence type="ECO:0000256" key="1">
    <source>
        <dbReference type="SAM" id="Phobius"/>
    </source>
</evidence>
<keyword evidence="1" id="KW-0812">Transmembrane</keyword>
<sequence length="452" mass="46638">MPDDALIHASYARNLIERGEWGLVPGIPANTATSPLWVWLLAGGALVTGSVITAVALLLAGCLAALAVCLCRLGGPVAAVLGTLLVASAPVMSSAVGMESFLAVSLLAWLVERTLVVHVVDTAVPALLIGGMVLTRPDLAAAALVVVGTAAATARSTADRRRLLVVPVLGGAATVPWFAYSWLRLGSAWPDTVPLKGTMPGWGDGTVHLLGSVPLYAASWPAATWLSVGLLILGALALPVAVERKAWPAVALAAGGIADLAFVAAAAGPPASYYAAPAVAALGLAAVLVGVQGRCGWVPVSGVVLVAVLFSGQFGGWSAGFAPLRTNWASNAQYAAIADALPDDGLVLNRGEIGALAFFCLDRGCRVVDDLLADPHATDRFVTTWRTEHPWTATNYRFREPHPALPYRYVITYGDRPRPGTSPLGTWPVTGADGRTRLAVLTRAPEGLPSAG</sequence>
<feature type="transmembrane region" description="Helical" evidence="1">
    <location>
        <begin position="273"/>
        <end position="291"/>
    </location>
</feature>
<feature type="transmembrane region" description="Helical" evidence="1">
    <location>
        <begin position="78"/>
        <end position="111"/>
    </location>
</feature>
<feature type="transmembrane region" description="Helical" evidence="1">
    <location>
        <begin position="303"/>
        <end position="324"/>
    </location>
</feature>
<feature type="transmembrane region" description="Helical" evidence="1">
    <location>
        <begin position="249"/>
        <end position="267"/>
    </location>
</feature>
<evidence type="ECO:0008006" key="4">
    <source>
        <dbReference type="Google" id="ProtNLM"/>
    </source>
</evidence>
<reference evidence="2 3" key="1">
    <citation type="submission" date="2020-07" db="EMBL/GenBank/DDBJ databases">
        <title>Sequencing the genomes of 1000 actinobacteria strains.</title>
        <authorList>
            <person name="Klenk H.-P."/>
        </authorList>
    </citation>
    <scope>NUCLEOTIDE SEQUENCE [LARGE SCALE GENOMIC DNA]</scope>
    <source>
        <strain evidence="2 3">DSM 45772</strain>
    </source>
</reference>
<comment type="caution">
    <text evidence="2">The sequence shown here is derived from an EMBL/GenBank/DDBJ whole genome shotgun (WGS) entry which is preliminary data.</text>
</comment>
<feature type="transmembrane region" description="Helical" evidence="1">
    <location>
        <begin position="123"/>
        <end position="151"/>
    </location>
</feature>
<evidence type="ECO:0000313" key="3">
    <source>
        <dbReference type="Proteomes" id="UP000535890"/>
    </source>
</evidence>
<proteinExistence type="predicted"/>
<keyword evidence="1" id="KW-1133">Transmembrane helix</keyword>
<name>A0A7Y9DZX2_9PSEU</name>
<dbReference type="AlphaFoldDB" id="A0A7Y9DZX2"/>
<accession>A0A7Y9DZX2</accession>
<gene>
    <name evidence="2" type="ORF">BJ983_004604</name>
</gene>
<organism evidence="2 3">
    <name type="scientific">Actinomycetospora corticicola</name>
    <dbReference type="NCBI Taxonomy" id="663602"/>
    <lineage>
        <taxon>Bacteria</taxon>
        <taxon>Bacillati</taxon>
        <taxon>Actinomycetota</taxon>
        <taxon>Actinomycetes</taxon>
        <taxon>Pseudonocardiales</taxon>
        <taxon>Pseudonocardiaceae</taxon>
        <taxon>Actinomycetospora</taxon>
    </lineage>
</organism>
<keyword evidence="1" id="KW-0472">Membrane</keyword>
<feature type="transmembrane region" description="Helical" evidence="1">
    <location>
        <begin position="163"/>
        <end position="183"/>
    </location>
</feature>
<dbReference type="RefSeq" id="WP_179795936.1">
    <property type="nucleotide sequence ID" value="NZ_JACCBN010000001.1"/>
</dbReference>
<feature type="transmembrane region" description="Helical" evidence="1">
    <location>
        <begin position="222"/>
        <end position="242"/>
    </location>
</feature>